<reference evidence="1" key="1">
    <citation type="journal article" date="2021" name="Proc. Natl. Acad. Sci. U.S.A.">
        <title>A Catalog of Tens of Thousands of Viruses from Human Metagenomes Reveals Hidden Associations with Chronic Diseases.</title>
        <authorList>
            <person name="Tisza M.J."/>
            <person name="Buck C.B."/>
        </authorList>
    </citation>
    <scope>NUCLEOTIDE SEQUENCE</scope>
    <source>
        <strain evidence="1">CtKNZ79</strain>
    </source>
</reference>
<accession>A0A8S5U9X6</accession>
<sequence>MHLLHTGHMERIAGAGLKDIGVWNMAKSKKTVTKEDLRQQIENEFRRWDRIHLHGCSDPGWEDGINMNLVRNHIIYYYRQMAEIMDGIQMSLFAVAGFEPEQYGMRAIPPEFPMDWMCPNGDYPDRLNGRRK</sequence>
<organism evidence="1">
    <name type="scientific">Siphoviridae sp. ctKNZ79</name>
    <dbReference type="NCBI Taxonomy" id="2825440"/>
    <lineage>
        <taxon>Viruses</taxon>
        <taxon>Duplodnaviria</taxon>
        <taxon>Heunggongvirae</taxon>
        <taxon>Uroviricota</taxon>
        <taxon>Caudoviricetes</taxon>
    </lineage>
</organism>
<dbReference type="EMBL" id="BK016045">
    <property type="protein sequence ID" value="DAF91166.1"/>
    <property type="molecule type" value="Genomic_DNA"/>
</dbReference>
<proteinExistence type="predicted"/>
<evidence type="ECO:0000313" key="1">
    <source>
        <dbReference type="EMBL" id="DAF91166.1"/>
    </source>
</evidence>
<protein>
    <submittedName>
        <fullName evidence="1">Uncharacterized protein</fullName>
    </submittedName>
</protein>
<name>A0A8S5U9X6_9CAUD</name>